<dbReference type="Gene3D" id="3.40.30.10">
    <property type="entry name" value="Glutaredoxin"/>
    <property type="match status" value="1"/>
</dbReference>
<dbReference type="EMBL" id="MTJN01000002">
    <property type="protein sequence ID" value="OOV07554.1"/>
    <property type="molecule type" value="Genomic_DNA"/>
</dbReference>
<comment type="caution">
    <text evidence="3">The sequence shown here is derived from an EMBL/GenBank/DDBJ whole genome shotgun (WGS) entry which is preliminary data.</text>
</comment>
<dbReference type="PANTHER" id="PTHR30041:SF8">
    <property type="entry name" value="PROTEIN YFFB"/>
    <property type="match status" value="1"/>
</dbReference>
<dbReference type="Proteomes" id="UP000190750">
    <property type="component" value="Unassembled WGS sequence"/>
</dbReference>
<evidence type="ECO:0008006" key="5">
    <source>
        <dbReference type="Google" id="ProtNLM"/>
    </source>
</evidence>
<accession>A0A1T1ATW9</accession>
<protein>
    <recommendedName>
        <fullName evidence="5">Nitrogenase-associated protein</fullName>
    </recommendedName>
</protein>
<gene>
    <name evidence="3" type="ORF">RF819_13165</name>
</gene>
<dbReference type="STRING" id="28066.RF819_13165"/>
<dbReference type="PANTHER" id="PTHR30041">
    <property type="entry name" value="ARSENATE REDUCTASE"/>
    <property type="match status" value="1"/>
</dbReference>
<evidence type="ECO:0000313" key="3">
    <source>
        <dbReference type="EMBL" id="OOV07554.1"/>
    </source>
</evidence>
<keyword evidence="4" id="KW-1185">Reference proteome</keyword>
<sequence>MAHISFYEKPGCGGNARQKALLLAAHHTLDVKNLLLTPWTEEELLLFLSPLAVPDWFNRAAPQVKSGEVVPESLSADAALALLLAQPLLIRRPLMAVGEQRMVGFDTAAVHAWVGLGEQAPQPGSLEGCAAAAGHCSSPL</sequence>
<dbReference type="InterPro" id="IPR006660">
    <property type="entry name" value="Arsenate_reductase-like"/>
</dbReference>
<name>A0A1T1ATW9_RHOFE</name>
<dbReference type="AlphaFoldDB" id="A0A1T1ATW9"/>
<organism evidence="3 4">
    <name type="scientific">Rhodoferax fermentans</name>
    <dbReference type="NCBI Taxonomy" id="28066"/>
    <lineage>
        <taxon>Bacteria</taxon>
        <taxon>Pseudomonadati</taxon>
        <taxon>Pseudomonadota</taxon>
        <taxon>Betaproteobacteria</taxon>
        <taxon>Burkholderiales</taxon>
        <taxon>Comamonadaceae</taxon>
        <taxon>Rhodoferax</taxon>
    </lineage>
</organism>
<evidence type="ECO:0000313" key="4">
    <source>
        <dbReference type="Proteomes" id="UP000190750"/>
    </source>
</evidence>
<dbReference type="PROSITE" id="PS51353">
    <property type="entry name" value="ARSC"/>
    <property type="match status" value="1"/>
</dbReference>
<reference evidence="3 4" key="1">
    <citation type="submission" date="2017-01" db="EMBL/GenBank/DDBJ databases">
        <title>Genome sequencing of Rhodoferax fermentans JCM 7819.</title>
        <authorList>
            <person name="Kim Y.J."/>
            <person name="Farh M.E.-A."/>
            <person name="Yang D.-C."/>
        </authorList>
    </citation>
    <scope>NUCLEOTIDE SEQUENCE [LARGE SCALE GENOMIC DNA]</scope>
    <source>
        <strain evidence="3 4">JCM 7819</strain>
    </source>
</reference>
<dbReference type="OrthoDB" id="5432555at2"/>
<evidence type="ECO:0000256" key="1">
    <source>
        <dbReference type="ARBA" id="ARBA00007198"/>
    </source>
</evidence>
<dbReference type="InterPro" id="IPR006503">
    <property type="entry name" value="Nase-assoc"/>
</dbReference>
<comment type="similarity">
    <text evidence="1 2">Belongs to the ArsC family.</text>
</comment>
<proteinExistence type="inferred from homology"/>
<dbReference type="Pfam" id="PF03960">
    <property type="entry name" value="ArsC"/>
    <property type="match status" value="1"/>
</dbReference>
<dbReference type="SUPFAM" id="SSF52833">
    <property type="entry name" value="Thioredoxin-like"/>
    <property type="match status" value="1"/>
</dbReference>
<dbReference type="RefSeq" id="WP_078365403.1">
    <property type="nucleotide sequence ID" value="NZ_MTJN01000002.1"/>
</dbReference>
<evidence type="ECO:0000256" key="2">
    <source>
        <dbReference type="PROSITE-ProRule" id="PRU01282"/>
    </source>
</evidence>
<dbReference type="NCBIfam" id="TIGR01616">
    <property type="entry name" value="nitro_assoc"/>
    <property type="match status" value="1"/>
</dbReference>
<dbReference type="InterPro" id="IPR036249">
    <property type="entry name" value="Thioredoxin-like_sf"/>
</dbReference>